<dbReference type="InterPro" id="IPR000522">
    <property type="entry name" value="ABC_transptr_permease_BtuC"/>
</dbReference>
<accession>A0A0A2DM63</accession>
<evidence type="ECO:0000256" key="8">
    <source>
        <dbReference type="SAM" id="Phobius"/>
    </source>
</evidence>
<dbReference type="PANTHER" id="PTHR30472">
    <property type="entry name" value="FERRIC ENTEROBACTIN TRANSPORT SYSTEM PERMEASE PROTEIN"/>
    <property type="match status" value="1"/>
</dbReference>
<feature type="transmembrane region" description="Helical" evidence="8">
    <location>
        <begin position="192"/>
        <end position="211"/>
    </location>
</feature>
<feature type="transmembrane region" description="Helical" evidence="8">
    <location>
        <begin position="232"/>
        <end position="262"/>
    </location>
</feature>
<dbReference type="InterPro" id="IPR037294">
    <property type="entry name" value="ABC_BtuC-like"/>
</dbReference>
<evidence type="ECO:0000256" key="4">
    <source>
        <dbReference type="ARBA" id="ARBA00022475"/>
    </source>
</evidence>
<feature type="transmembrane region" description="Helical" evidence="8">
    <location>
        <begin position="54"/>
        <end position="72"/>
    </location>
</feature>
<dbReference type="Pfam" id="PF01032">
    <property type="entry name" value="FecCD"/>
    <property type="match status" value="1"/>
</dbReference>
<evidence type="ECO:0000313" key="10">
    <source>
        <dbReference type="Proteomes" id="UP000030145"/>
    </source>
</evidence>
<dbReference type="EMBL" id="JRVJ01000004">
    <property type="protein sequence ID" value="KGM18989.1"/>
    <property type="molecule type" value="Genomic_DNA"/>
</dbReference>
<dbReference type="SUPFAM" id="SSF81345">
    <property type="entry name" value="ABC transporter involved in vitamin B12 uptake, BtuC"/>
    <property type="match status" value="1"/>
</dbReference>
<evidence type="ECO:0000256" key="1">
    <source>
        <dbReference type="ARBA" id="ARBA00004651"/>
    </source>
</evidence>
<keyword evidence="4" id="KW-1003">Cell membrane</keyword>
<dbReference type="Gene3D" id="1.10.3470.10">
    <property type="entry name" value="ABC transporter involved in vitamin B12 uptake, BtuC"/>
    <property type="match status" value="1"/>
</dbReference>
<evidence type="ECO:0000256" key="5">
    <source>
        <dbReference type="ARBA" id="ARBA00022692"/>
    </source>
</evidence>
<keyword evidence="5 8" id="KW-0812">Transmembrane</keyword>
<dbReference type="PANTHER" id="PTHR30472:SF24">
    <property type="entry name" value="FERRIC ENTEROBACTIN TRANSPORT SYSTEM PERMEASE PROTEIN FEPG"/>
    <property type="match status" value="1"/>
</dbReference>
<evidence type="ECO:0000256" key="3">
    <source>
        <dbReference type="ARBA" id="ARBA00022448"/>
    </source>
</evidence>
<gene>
    <name evidence="9" type="ORF">MA47_04575</name>
</gene>
<dbReference type="GO" id="GO:0022857">
    <property type="term" value="F:transmembrane transporter activity"/>
    <property type="evidence" value="ECO:0007669"/>
    <property type="project" value="InterPro"/>
</dbReference>
<comment type="similarity">
    <text evidence="2">Belongs to the binding-protein-dependent transport system permease family. FecCD subfamily.</text>
</comment>
<dbReference type="CDD" id="cd06550">
    <property type="entry name" value="TM_ABC_iron-siderophores_like"/>
    <property type="match status" value="1"/>
</dbReference>
<keyword evidence="3" id="KW-0813">Transport</keyword>
<dbReference type="AlphaFoldDB" id="A0A0A2DM63"/>
<keyword evidence="6 8" id="KW-1133">Transmembrane helix</keyword>
<name>A0A0A2DM63_9CORY</name>
<reference evidence="9 10" key="1">
    <citation type="submission" date="2014-10" db="EMBL/GenBank/DDBJ databases">
        <title>Whole Genome sequence of Corynebacterium auriscanis strain CIP 106629.</title>
        <authorList>
            <person name="Hassan S.S."/>
            <person name="Jamal S.B."/>
            <person name="Tiwari S."/>
            <person name="Oliveira L.D.C."/>
            <person name="Souza F."/>
            <person name="Mariano D.C."/>
            <person name="Almeida S."/>
            <person name="Dorella F."/>
            <person name="Pereira F."/>
            <person name="Carvalho A."/>
            <person name="Leal C.A."/>
            <person name="Soares S.D.C."/>
            <person name="Figueiredo H.C."/>
            <person name="Silva A."/>
            <person name="Azevedo V.A."/>
        </authorList>
    </citation>
    <scope>NUCLEOTIDE SEQUENCE [LARGE SCALE GENOMIC DNA]</scope>
    <source>
        <strain evidence="9 10">CIP 106629</strain>
    </source>
</reference>
<sequence>MPQTLGILVFILLALSVAIGEYTLSLPRVCAILLGDRSSRFEATVVLSWRMPRAITGLAVGATLGLSGAITQSLTRNGLASPDILGVTAGASAAAVTVIIVGPTTGVLGWLSGAGIPVVAFCGATASAAVVWFLSFRGGRPDPARLVVIGILLTAMLGAYINFLMVRAKLLDAAAAQFWLTGSLTNSTWARAWPAVIVAFVAIPVAWWLAFQFRALLLGTELAQSLGQRARVTQLVALGVAIILAAVAVAAAGPIGFVAFAAPHVARLLAGTPAPPLVTSMLTGAVLLLAADLFVRTVTPTDIPVGLITSSGGGLFLMFLLIQRRRKEVLA</sequence>
<evidence type="ECO:0000256" key="6">
    <source>
        <dbReference type="ARBA" id="ARBA00022989"/>
    </source>
</evidence>
<evidence type="ECO:0000256" key="7">
    <source>
        <dbReference type="ARBA" id="ARBA00023136"/>
    </source>
</evidence>
<feature type="transmembrane region" description="Helical" evidence="8">
    <location>
        <begin position="114"/>
        <end position="134"/>
    </location>
</feature>
<dbReference type="GO" id="GO:0033214">
    <property type="term" value="P:siderophore-iron import into cell"/>
    <property type="evidence" value="ECO:0007669"/>
    <property type="project" value="TreeGrafter"/>
</dbReference>
<comment type="subcellular location">
    <subcellularLocation>
        <location evidence="1">Cell membrane</location>
        <topology evidence="1">Multi-pass membrane protein</topology>
    </subcellularLocation>
</comment>
<feature type="transmembrane region" description="Helical" evidence="8">
    <location>
        <begin position="274"/>
        <end position="295"/>
    </location>
</feature>
<keyword evidence="7 8" id="KW-0472">Membrane</keyword>
<feature type="transmembrane region" description="Helical" evidence="8">
    <location>
        <begin position="302"/>
        <end position="322"/>
    </location>
</feature>
<dbReference type="Proteomes" id="UP000030145">
    <property type="component" value="Unassembled WGS sequence"/>
</dbReference>
<keyword evidence="10" id="KW-1185">Reference proteome</keyword>
<organism evidence="9 10">
    <name type="scientific">Corynebacterium auriscanis</name>
    <dbReference type="NCBI Taxonomy" id="99807"/>
    <lineage>
        <taxon>Bacteria</taxon>
        <taxon>Bacillati</taxon>
        <taxon>Actinomycetota</taxon>
        <taxon>Actinomycetes</taxon>
        <taxon>Mycobacteriales</taxon>
        <taxon>Corynebacteriaceae</taxon>
        <taxon>Corynebacterium</taxon>
    </lineage>
</organism>
<feature type="transmembrane region" description="Helical" evidence="8">
    <location>
        <begin position="84"/>
        <end position="102"/>
    </location>
</feature>
<dbReference type="GO" id="GO:0005886">
    <property type="term" value="C:plasma membrane"/>
    <property type="evidence" value="ECO:0007669"/>
    <property type="project" value="UniProtKB-SubCell"/>
</dbReference>
<comment type="caution">
    <text evidence="9">The sequence shown here is derived from an EMBL/GenBank/DDBJ whole genome shotgun (WGS) entry which is preliminary data.</text>
</comment>
<protein>
    <submittedName>
        <fullName evidence="9">Iron ABC transporter</fullName>
    </submittedName>
</protein>
<evidence type="ECO:0000313" key="9">
    <source>
        <dbReference type="EMBL" id="KGM18989.1"/>
    </source>
</evidence>
<feature type="transmembrane region" description="Helical" evidence="8">
    <location>
        <begin position="146"/>
        <end position="165"/>
    </location>
</feature>
<evidence type="ECO:0000256" key="2">
    <source>
        <dbReference type="ARBA" id="ARBA00007935"/>
    </source>
</evidence>
<proteinExistence type="inferred from homology"/>